<dbReference type="Gene3D" id="3.30.710.10">
    <property type="entry name" value="Potassium Channel Kv1.1, Chain A"/>
    <property type="match status" value="1"/>
</dbReference>
<dbReference type="EMBL" id="JAKLMC020000022">
    <property type="protein sequence ID" value="KAK5951044.1"/>
    <property type="molecule type" value="Genomic_DNA"/>
</dbReference>
<protein>
    <recommendedName>
        <fullName evidence="2">BTB domain-containing protein</fullName>
    </recommendedName>
</protein>
<comment type="caution">
    <text evidence="3">The sequence shown here is derived from an EMBL/GenBank/DDBJ whole genome shotgun (WGS) entry which is preliminary data.</text>
</comment>
<dbReference type="InterPro" id="IPR000210">
    <property type="entry name" value="BTB/POZ_dom"/>
</dbReference>
<dbReference type="PROSITE" id="PS50097">
    <property type="entry name" value="BTB"/>
    <property type="match status" value="1"/>
</dbReference>
<dbReference type="Proteomes" id="UP001316803">
    <property type="component" value="Unassembled WGS sequence"/>
</dbReference>
<organism evidence="3 4">
    <name type="scientific">Knufia fluminis</name>
    <dbReference type="NCBI Taxonomy" id="191047"/>
    <lineage>
        <taxon>Eukaryota</taxon>
        <taxon>Fungi</taxon>
        <taxon>Dikarya</taxon>
        <taxon>Ascomycota</taxon>
        <taxon>Pezizomycotina</taxon>
        <taxon>Eurotiomycetes</taxon>
        <taxon>Chaetothyriomycetidae</taxon>
        <taxon>Chaetothyriales</taxon>
        <taxon>Trichomeriaceae</taxon>
        <taxon>Knufia</taxon>
    </lineage>
</organism>
<feature type="region of interest" description="Disordered" evidence="1">
    <location>
        <begin position="323"/>
        <end position="342"/>
    </location>
</feature>
<keyword evidence="4" id="KW-1185">Reference proteome</keyword>
<evidence type="ECO:0000256" key="1">
    <source>
        <dbReference type="SAM" id="MobiDB-lite"/>
    </source>
</evidence>
<evidence type="ECO:0000313" key="3">
    <source>
        <dbReference type="EMBL" id="KAK5951044.1"/>
    </source>
</evidence>
<name>A0AAN8EB24_9EURO</name>
<proteinExistence type="predicted"/>
<dbReference type="InterPro" id="IPR011333">
    <property type="entry name" value="SKP1/BTB/POZ_sf"/>
</dbReference>
<dbReference type="SUPFAM" id="SSF54695">
    <property type="entry name" value="POZ domain"/>
    <property type="match status" value="1"/>
</dbReference>
<evidence type="ECO:0000313" key="4">
    <source>
        <dbReference type="Proteomes" id="UP001316803"/>
    </source>
</evidence>
<evidence type="ECO:0000259" key="2">
    <source>
        <dbReference type="PROSITE" id="PS50097"/>
    </source>
</evidence>
<accession>A0AAN8EB24</accession>
<gene>
    <name evidence="3" type="ORF">OHC33_007797</name>
</gene>
<reference evidence="3 4" key="1">
    <citation type="submission" date="2022-12" db="EMBL/GenBank/DDBJ databases">
        <title>Genomic features and morphological characterization of a novel Knufia sp. strain isolated from spacecraft assembly facility.</title>
        <authorList>
            <person name="Teixeira M."/>
            <person name="Chander A.M."/>
            <person name="Stajich J.E."/>
            <person name="Venkateswaran K."/>
        </authorList>
    </citation>
    <scope>NUCLEOTIDE SEQUENCE [LARGE SCALE GENOMIC DNA]</scope>
    <source>
        <strain evidence="3 4">FJI-L2-BK-P2</strain>
    </source>
</reference>
<sequence>MASETIEIANDGDVILVVGTADDQLRLRVNSVFLRASSKFFNTLLGGNFAEGQNLSSDKPKEIPLPEDDPETIRWICQVAHLKNGGLPSRLDKEQMCMMVEAIDKYDLRETMAPVMNEWLNPYKAKGTDLSDMEVYLDAAMRFEYPTAFYRITEGFLRFEGEPYTRLARASSSDTIWRVINKLENERTRLRNLISQAINDATLKLPYLPPQATSCCNNTITVRFMYCVRNVDLTPSGIARGSLDKVFKKIDALSDPTVPQCPDEWSSCDPSRLRKLLVEKVADMRDVNGLCYYCTCYDEPEKRLCGCIVPEIKTASGGWELQSGDNWGNGTGSDAGSGDEWP</sequence>
<dbReference type="CDD" id="cd18186">
    <property type="entry name" value="BTB_POZ_ZBTB_KLHL-like"/>
    <property type="match status" value="1"/>
</dbReference>
<dbReference type="AlphaFoldDB" id="A0AAN8EB24"/>
<feature type="domain" description="BTB" evidence="2">
    <location>
        <begin position="12"/>
        <end position="89"/>
    </location>
</feature>